<dbReference type="AlphaFoldDB" id="A0A840YB66"/>
<name>A0A840YB66_9PROT</name>
<evidence type="ECO:0000313" key="3">
    <source>
        <dbReference type="Proteomes" id="UP000580654"/>
    </source>
</evidence>
<sequence length="218" mass="23970">MQLDARVSRPRRTSVRRPVGSALSYVEVFRVEPIKRIGMIKSGLRAAEAKRILADLAVTQAVAMRALNISATTMNRKVRGEDRLDRDHQPAAPGERRHQGAQAAPVDLRSPTHQAIVRSRPVRPTNPSQERDPRVAVACHIIVETGFRPPSAPVERVWLDGFEQGPGWTGAELERYETAGMVQEHGTAEEAWAALVAGWMEARQGDLLPILRVADAGA</sequence>
<feature type="region of interest" description="Disordered" evidence="1">
    <location>
        <begin position="78"/>
        <end position="107"/>
    </location>
</feature>
<comment type="caution">
    <text evidence="2">The sequence shown here is derived from an EMBL/GenBank/DDBJ whole genome shotgun (WGS) entry which is preliminary data.</text>
</comment>
<evidence type="ECO:0000256" key="1">
    <source>
        <dbReference type="SAM" id="MobiDB-lite"/>
    </source>
</evidence>
<feature type="compositionally biased region" description="Basic and acidic residues" evidence="1">
    <location>
        <begin position="78"/>
        <end position="98"/>
    </location>
</feature>
<protein>
    <submittedName>
        <fullName evidence="2">Uncharacterized protein</fullName>
    </submittedName>
</protein>
<gene>
    <name evidence="2" type="ORF">FHS87_004017</name>
</gene>
<evidence type="ECO:0000313" key="2">
    <source>
        <dbReference type="EMBL" id="MBB5695949.1"/>
    </source>
</evidence>
<organism evidence="2 3">
    <name type="scientific">Muricoccus pecuniae</name>
    <dbReference type="NCBI Taxonomy" id="693023"/>
    <lineage>
        <taxon>Bacteria</taxon>
        <taxon>Pseudomonadati</taxon>
        <taxon>Pseudomonadota</taxon>
        <taxon>Alphaproteobacteria</taxon>
        <taxon>Acetobacterales</taxon>
        <taxon>Roseomonadaceae</taxon>
        <taxon>Muricoccus</taxon>
    </lineage>
</organism>
<dbReference type="Proteomes" id="UP000580654">
    <property type="component" value="Unassembled WGS sequence"/>
</dbReference>
<reference evidence="2 3" key="1">
    <citation type="submission" date="2020-08" db="EMBL/GenBank/DDBJ databases">
        <title>Genomic Encyclopedia of Type Strains, Phase IV (KMG-IV): sequencing the most valuable type-strain genomes for metagenomic binning, comparative biology and taxonomic classification.</title>
        <authorList>
            <person name="Goeker M."/>
        </authorList>
    </citation>
    <scope>NUCLEOTIDE SEQUENCE [LARGE SCALE GENOMIC DNA]</scope>
    <source>
        <strain evidence="2 3">DSM 25622</strain>
    </source>
</reference>
<keyword evidence="3" id="KW-1185">Reference proteome</keyword>
<dbReference type="EMBL" id="JACIJD010000026">
    <property type="protein sequence ID" value="MBB5695949.1"/>
    <property type="molecule type" value="Genomic_DNA"/>
</dbReference>
<accession>A0A840YB66</accession>
<dbReference type="RefSeq" id="WP_184521102.1">
    <property type="nucleotide sequence ID" value="NZ_JACIJD010000026.1"/>
</dbReference>
<proteinExistence type="predicted"/>